<feature type="region of interest" description="Disordered" evidence="1">
    <location>
        <begin position="238"/>
        <end position="262"/>
    </location>
</feature>
<dbReference type="GeneID" id="39745907"/>
<dbReference type="Proteomes" id="UP000195521">
    <property type="component" value="Unassembled WGS sequence"/>
</dbReference>
<name>A0A1Y1JGJ6_PLAGO</name>
<feature type="compositionally biased region" description="Polar residues" evidence="1">
    <location>
        <begin position="242"/>
        <end position="262"/>
    </location>
</feature>
<protein>
    <submittedName>
        <fullName evidence="3">Variable surface protein</fullName>
    </submittedName>
</protein>
<evidence type="ECO:0000313" key="3">
    <source>
        <dbReference type="EMBL" id="GAW79204.1"/>
    </source>
</evidence>
<evidence type="ECO:0000256" key="1">
    <source>
        <dbReference type="SAM" id="MobiDB-lite"/>
    </source>
</evidence>
<organism evidence="3 4">
    <name type="scientific">Plasmodium gonderi</name>
    <dbReference type="NCBI Taxonomy" id="77519"/>
    <lineage>
        <taxon>Eukaryota</taxon>
        <taxon>Sar</taxon>
        <taxon>Alveolata</taxon>
        <taxon>Apicomplexa</taxon>
        <taxon>Aconoidasida</taxon>
        <taxon>Haemosporida</taxon>
        <taxon>Plasmodiidae</taxon>
        <taxon>Plasmodium</taxon>
        <taxon>Plasmodium (Plasmodium)</taxon>
    </lineage>
</organism>
<dbReference type="InterPro" id="IPR008780">
    <property type="entry name" value="Plasmodium_Vir"/>
</dbReference>
<evidence type="ECO:0000313" key="4">
    <source>
        <dbReference type="Proteomes" id="UP000195521"/>
    </source>
</evidence>
<accession>A0A1Y1JGJ6</accession>
<evidence type="ECO:0000256" key="2">
    <source>
        <dbReference type="SAM" id="Phobius"/>
    </source>
</evidence>
<reference evidence="4" key="1">
    <citation type="submission" date="2017-04" db="EMBL/GenBank/DDBJ databases">
        <title>Plasmodium gonderi genome.</title>
        <authorList>
            <person name="Arisue N."/>
            <person name="Honma H."/>
            <person name="Kawai S."/>
            <person name="Tougan T."/>
            <person name="Tanabe K."/>
            <person name="Horii T."/>
        </authorList>
    </citation>
    <scope>NUCLEOTIDE SEQUENCE [LARGE SCALE GENOMIC DNA]</scope>
    <source>
        <strain evidence="4">ATCC 30045</strain>
    </source>
</reference>
<keyword evidence="2" id="KW-1133">Transmembrane helix</keyword>
<proteinExistence type="predicted"/>
<comment type="caution">
    <text evidence="3">The sequence shown here is derived from an EMBL/GenBank/DDBJ whole genome shotgun (WGS) entry which is preliminary data.</text>
</comment>
<dbReference type="AlphaFoldDB" id="A0A1Y1JGJ6"/>
<keyword evidence="4" id="KW-1185">Reference proteome</keyword>
<sequence length="866" mass="103575">MEERYSKWLNQYPFLNQWSIGDSDKALTKEDVTNYELTFISDPNNIADYNENYFVFAGKISRNLKELIKYLNNDFNNKCRNLNNWFYVIWKEHGHHFEDIKDVLKLIEKSGNNVYKQNHCTFDWLSYENEFENIIKLYNFNEYAPIIKNKIKDIAEKNYNDFCEYVHGCISTYNKFNENYCKDGKDKNNSTLCKELELFKENYDLYVSSLDEFLGNFPSIELTLNGYKKKCIPPNKMGYGRRSNTSETRNVQQNSDNLGHNNGGTNIDTRFNTCDSETQRATHYHIFDKFHIYKSSEDGSQNISDMSGLTLFCNENKTSVSNWDNNVKNICKKFILFFINLRTHMLESRITDCNYVKFLNLWLNKKLRESSENEQSRNNFYNYLNENTTRFDVNNELKDKIADIPSDKFEKLDILYELYDNYNQIVGEEIHISERKQKCLGYARKCVEKLSEAINKFDEDKNKDFFEALKEFSYIYSYGKYNTKSCVDIELPQLPKFKSSQKTTKEQRDQETLEACENDGTKLEIIDLQKMDKYSNILKSLNIYKKYKKFNNVQYSDYNKYCKDICNLEPSFPGVKDLCAKISKNLEDIASLTKKDERNDNCENFYYWLSDYIWNMFGKNSEHLENKSEVLKFLSVVYGIIYRLNIPECLFHYSSYDRKDIINEKKHLYYYFKYYNIIRNLIDNNKEETQKEDYCQYINYTRDLYEKYISICCSCFSDSKECSEYCKEYYKCDKSYYPGDLLYKLDCKFDIPKKNVDELFKQVTIKKDDLIMFQKGITRPSIQPAQNDPFYNIVVFAFSLLGIFFMFFIFYKFTPFGSWLHKRKLKKKNISYDIREEYMKEIKNKGGKNANLKSKNRRMQIAYQNN</sequence>
<keyword evidence="2" id="KW-0472">Membrane</keyword>
<keyword evidence="2" id="KW-0812">Transmembrane</keyword>
<feature type="transmembrane region" description="Helical" evidence="2">
    <location>
        <begin position="790"/>
        <end position="813"/>
    </location>
</feature>
<dbReference type="Pfam" id="PF05795">
    <property type="entry name" value="Plasmodium_Vir"/>
    <property type="match status" value="3"/>
</dbReference>
<gene>
    <name evidence="3" type="ORF">PGO_030020</name>
</gene>
<dbReference type="EMBL" id="BDQF01000003">
    <property type="protein sequence ID" value="GAW79204.1"/>
    <property type="molecule type" value="Genomic_DNA"/>
</dbReference>
<dbReference type="OrthoDB" id="382814at2759"/>
<dbReference type="RefSeq" id="XP_028541793.1">
    <property type="nucleotide sequence ID" value="XM_028685992.1"/>
</dbReference>